<evidence type="ECO:0000313" key="2">
    <source>
        <dbReference type="EMBL" id="KAJ6258689.1"/>
    </source>
</evidence>
<name>A0AAD6IU25_DREDA</name>
<sequence length="92" mass="10042">MHLMFHKSSERASRIGEEWLARGVVKLKGWGSELGTSGAFKQGTRAIARLQTAREGASGAAEPGRTPCRRDRSKHLRDYSSSVGDNTVELEG</sequence>
<comment type="caution">
    <text evidence="2">The sequence shown here is derived from an EMBL/GenBank/DDBJ whole genome shotgun (WGS) entry which is preliminary data.</text>
</comment>
<gene>
    <name evidence="2" type="ORF">Dda_6738</name>
</gene>
<organism evidence="2 3">
    <name type="scientific">Drechslerella dactyloides</name>
    <name type="common">Nematode-trapping fungus</name>
    <name type="synonym">Arthrobotrys dactyloides</name>
    <dbReference type="NCBI Taxonomy" id="74499"/>
    <lineage>
        <taxon>Eukaryota</taxon>
        <taxon>Fungi</taxon>
        <taxon>Dikarya</taxon>
        <taxon>Ascomycota</taxon>
        <taxon>Pezizomycotina</taxon>
        <taxon>Orbiliomycetes</taxon>
        <taxon>Orbiliales</taxon>
        <taxon>Orbiliaceae</taxon>
        <taxon>Drechslerella</taxon>
    </lineage>
</organism>
<dbReference type="EMBL" id="JAQGDS010000008">
    <property type="protein sequence ID" value="KAJ6258689.1"/>
    <property type="molecule type" value="Genomic_DNA"/>
</dbReference>
<accession>A0AAD6IU25</accession>
<keyword evidence="3" id="KW-1185">Reference proteome</keyword>
<dbReference type="AlphaFoldDB" id="A0AAD6IU25"/>
<dbReference type="Proteomes" id="UP001221413">
    <property type="component" value="Unassembled WGS sequence"/>
</dbReference>
<reference evidence="2" key="1">
    <citation type="submission" date="2023-01" db="EMBL/GenBank/DDBJ databases">
        <title>The chitinases involved in constricting ring structure development in the nematode-trapping fungus Drechslerella dactyloides.</title>
        <authorList>
            <person name="Wang R."/>
            <person name="Zhang L."/>
            <person name="Tang P."/>
            <person name="Li S."/>
            <person name="Liang L."/>
        </authorList>
    </citation>
    <scope>NUCLEOTIDE SEQUENCE</scope>
    <source>
        <strain evidence="2">YMF1.00031</strain>
    </source>
</reference>
<evidence type="ECO:0000313" key="3">
    <source>
        <dbReference type="Proteomes" id="UP001221413"/>
    </source>
</evidence>
<feature type="region of interest" description="Disordered" evidence="1">
    <location>
        <begin position="52"/>
        <end position="92"/>
    </location>
</feature>
<proteinExistence type="predicted"/>
<protein>
    <submittedName>
        <fullName evidence="2">Uncharacterized protein</fullName>
    </submittedName>
</protein>
<evidence type="ECO:0000256" key="1">
    <source>
        <dbReference type="SAM" id="MobiDB-lite"/>
    </source>
</evidence>